<dbReference type="EMBL" id="JAOPGA020000460">
    <property type="protein sequence ID" value="KAL0478685.1"/>
    <property type="molecule type" value="Genomic_DNA"/>
</dbReference>
<comment type="caution">
    <text evidence="1">The sequence shown here is derived from an EMBL/GenBank/DDBJ whole genome shotgun (WGS) entry which is preliminary data.</text>
</comment>
<gene>
    <name evidence="1" type="ORF">AKO1_008322</name>
</gene>
<dbReference type="Proteomes" id="UP001431209">
    <property type="component" value="Unassembled WGS sequence"/>
</dbReference>
<organism evidence="1 2">
    <name type="scientific">Acrasis kona</name>
    <dbReference type="NCBI Taxonomy" id="1008807"/>
    <lineage>
        <taxon>Eukaryota</taxon>
        <taxon>Discoba</taxon>
        <taxon>Heterolobosea</taxon>
        <taxon>Tetramitia</taxon>
        <taxon>Eutetramitia</taxon>
        <taxon>Acrasidae</taxon>
        <taxon>Acrasis</taxon>
    </lineage>
</organism>
<dbReference type="AlphaFoldDB" id="A0AAW2YNA0"/>
<protein>
    <recommendedName>
        <fullName evidence="3">Hexosyltransferase</fullName>
    </recommendedName>
</protein>
<proteinExistence type="predicted"/>
<evidence type="ECO:0000313" key="2">
    <source>
        <dbReference type="Proteomes" id="UP001431209"/>
    </source>
</evidence>
<name>A0AAW2YNA0_9EUKA</name>
<evidence type="ECO:0000313" key="1">
    <source>
        <dbReference type="EMBL" id="KAL0478685.1"/>
    </source>
</evidence>
<keyword evidence="2" id="KW-1185">Reference proteome</keyword>
<evidence type="ECO:0008006" key="3">
    <source>
        <dbReference type="Google" id="ProtNLM"/>
    </source>
</evidence>
<accession>A0AAW2YNA0</accession>
<reference evidence="1 2" key="1">
    <citation type="submission" date="2024-03" db="EMBL/GenBank/DDBJ databases">
        <title>The Acrasis kona genome and developmental transcriptomes reveal deep origins of eukaryotic multicellular pathways.</title>
        <authorList>
            <person name="Sheikh S."/>
            <person name="Fu C.-J."/>
            <person name="Brown M.W."/>
            <person name="Baldauf S.L."/>
        </authorList>
    </citation>
    <scope>NUCLEOTIDE SEQUENCE [LARGE SCALE GENOMIC DNA]</scope>
    <source>
        <strain evidence="1 2">ATCC MYA-3509</strain>
    </source>
</reference>
<sequence>MKNTEDVSAPQQDSNQIVAGNWVPVIVKHATEHHDRIMYLDTGLLFTRPIHIPTLLSWYDKGSMFGSFDKQQKCNPASSPIQLVTRTSDAFKHYLSPFVECSRKQCSDRELQLIAALGETQCEDLGDEMFLRPKSNKKDDLHFSCYVIMREDFIFSMRQLPTIESEPIFELAPKNKNVTHVALGFPSTSKGNKKPTLNNIPLISILLPSLLQSIDKSDHRYKYTLYMAIDESDDLYSQPEVRKRLHQKIMRLAKGYPIEFQIVQCVDSHGWVSFLWNAVFQYAMDDGADYFYQINDDVRFVTQYWTEPFINMLQQNPLYPGLGVTGPFDKGDLRLFTQAFVSRVHYEIFGYLYPYIFKNWFSDDWLSQVYTPIQSSFRVKKFIHNTQSYGTRYEVCNESGLQNLKIALRIGIERVKEWAEEKRSNIIFKSEDNSDV</sequence>